<proteinExistence type="inferred from homology"/>
<gene>
    <name evidence="6" type="ORF">SAMN04488546_4055</name>
</gene>
<keyword evidence="3 4" id="KW-0326">Glycosidase</keyword>
<organism evidence="6 7">
    <name type="scientific">Geodermatophilus poikilotrophus</name>
    <dbReference type="NCBI Taxonomy" id="1333667"/>
    <lineage>
        <taxon>Bacteria</taxon>
        <taxon>Bacillati</taxon>
        <taxon>Actinomycetota</taxon>
        <taxon>Actinomycetes</taxon>
        <taxon>Geodermatophilales</taxon>
        <taxon>Geodermatophilaceae</taxon>
        <taxon>Geodermatophilus</taxon>
    </lineage>
</organism>
<dbReference type="Pfam" id="PF02156">
    <property type="entry name" value="Glyco_hydro_26"/>
    <property type="match status" value="1"/>
</dbReference>
<feature type="domain" description="GH26" evidence="5">
    <location>
        <begin position="21"/>
        <end position="322"/>
    </location>
</feature>
<dbReference type="GO" id="GO:0016985">
    <property type="term" value="F:mannan endo-1,4-beta-mannosidase activity"/>
    <property type="evidence" value="ECO:0007669"/>
    <property type="project" value="InterPro"/>
</dbReference>
<evidence type="ECO:0000256" key="1">
    <source>
        <dbReference type="ARBA" id="ARBA00007754"/>
    </source>
</evidence>
<evidence type="ECO:0000256" key="2">
    <source>
        <dbReference type="ARBA" id="ARBA00022801"/>
    </source>
</evidence>
<accession>A0A1I0HXC2</accession>
<name>A0A1I0HXC2_9ACTN</name>
<keyword evidence="2 4" id="KW-0378">Hydrolase</keyword>
<dbReference type="GO" id="GO:0006080">
    <property type="term" value="P:substituted mannan metabolic process"/>
    <property type="evidence" value="ECO:0007669"/>
    <property type="project" value="InterPro"/>
</dbReference>
<dbReference type="PANTHER" id="PTHR40079:SF4">
    <property type="entry name" value="GH26 DOMAIN-CONTAINING PROTEIN-RELATED"/>
    <property type="match status" value="1"/>
</dbReference>
<evidence type="ECO:0000256" key="4">
    <source>
        <dbReference type="PROSITE-ProRule" id="PRU01100"/>
    </source>
</evidence>
<evidence type="ECO:0000313" key="7">
    <source>
        <dbReference type="Proteomes" id="UP000198507"/>
    </source>
</evidence>
<feature type="active site" description="Proton donor" evidence="4">
    <location>
        <position position="146"/>
    </location>
</feature>
<dbReference type="EMBL" id="FOIE01000009">
    <property type="protein sequence ID" value="SET88018.1"/>
    <property type="molecule type" value="Genomic_DNA"/>
</dbReference>
<dbReference type="Gene3D" id="3.20.20.80">
    <property type="entry name" value="Glycosidases"/>
    <property type="match status" value="1"/>
</dbReference>
<dbReference type="InterPro" id="IPR022790">
    <property type="entry name" value="GH26_dom"/>
</dbReference>
<evidence type="ECO:0000313" key="6">
    <source>
        <dbReference type="EMBL" id="SET88018.1"/>
    </source>
</evidence>
<dbReference type="AlphaFoldDB" id="A0A1I0HXC2"/>
<dbReference type="PROSITE" id="PS51764">
    <property type="entry name" value="GH26"/>
    <property type="match status" value="1"/>
</dbReference>
<evidence type="ECO:0000259" key="5">
    <source>
        <dbReference type="PROSITE" id="PS51764"/>
    </source>
</evidence>
<sequence>MGVRGRRSWWPVVAAVVGVVVLAATVVAVVDGPERTEPLAFGVTTPGGATAAAELDAVEAAVGERPSLVLTYADFTTPPPVADLDAVAARGAVPVVTWEPWDWDAPASGAFGLAAIAAGAHDPHLRQWADALRTWGRPVQLRFAHEQNGDWYPWAVGVSGTTAADHVAAFRHVVEVFDAQGAGNVQFVWNPNVRFPGSSPMAETWPGTRYVDRVALDGYNWGTSSPGHRWQEPEEVFGDSLDELRELAPGIPITVTEVASAEEGGDKADWVTDLVAYLDEQADVAAFVWFDHDKEADWRITSSPASAAAMRAALAGRRLVAR</sequence>
<reference evidence="7" key="1">
    <citation type="submission" date="2016-10" db="EMBL/GenBank/DDBJ databases">
        <authorList>
            <person name="Varghese N."/>
            <person name="Submissions S."/>
        </authorList>
    </citation>
    <scope>NUCLEOTIDE SEQUENCE [LARGE SCALE GENOMIC DNA]</scope>
    <source>
        <strain evidence="7">DSM 44209</strain>
    </source>
</reference>
<dbReference type="InterPro" id="IPR000805">
    <property type="entry name" value="Glyco_hydro_26"/>
</dbReference>
<evidence type="ECO:0000256" key="3">
    <source>
        <dbReference type="ARBA" id="ARBA00023295"/>
    </source>
</evidence>
<comment type="similarity">
    <text evidence="1 4">Belongs to the glycosyl hydrolase 26 family.</text>
</comment>
<keyword evidence="7" id="KW-1185">Reference proteome</keyword>
<protein>
    <submittedName>
        <fullName evidence="6">Glycosyl hydrolase family 26</fullName>
    </submittedName>
</protein>
<dbReference type="InterPro" id="IPR017853">
    <property type="entry name" value="GH"/>
</dbReference>
<feature type="active site" description="Nucleophile" evidence="4">
    <location>
        <position position="257"/>
    </location>
</feature>
<dbReference type="Proteomes" id="UP000198507">
    <property type="component" value="Unassembled WGS sequence"/>
</dbReference>
<dbReference type="PANTHER" id="PTHR40079">
    <property type="entry name" value="MANNAN ENDO-1,4-BETA-MANNOSIDASE E-RELATED"/>
    <property type="match status" value="1"/>
</dbReference>
<dbReference type="SUPFAM" id="SSF51445">
    <property type="entry name" value="(Trans)glycosidases"/>
    <property type="match status" value="1"/>
</dbReference>